<feature type="transmembrane region" description="Helical" evidence="1">
    <location>
        <begin position="116"/>
        <end position="144"/>
    </location>
</feature>
<dbReference type="Pfam" id="PF05857">
    <property type="entry name" value="TraX"/>
    <property type="match status" value="1"/>
</dbReference>
<dbReference type="Proteomes" id="UP000555322">
    <property type="component" value="Unassembled WGS sequence"/>
</dbReference>
<evidence type="ECO:0008006" key="4">
    <source>
        <dbReference type="Google" id="ProtNLM"/>
    </source>
</evidence>
<evidence type="ECO:0000256" key="1">
    <source>
        <dbReference type="SAM" id="Phobius"/>
    </source>
</evidence>
<organism evidence="2 3">
    <name type="scientific">Acinetobacter terrestris</name>
    <dbReference type="NCBI Taxonomy" id="2529843"/>
    <lineage>
        <taxon>Bacteria</taxon>
        <taxon>Pseudomonadati</taxon>
        <taxon>Pseudomonadota</taxon>
        <taxon>Gammaproteobacteria</taxon>
        <taxon>Moraxellales</taxon>
        <taxon>Moraxellaceae</taxon>
        <taxon>Acinetobacter</taxon>
        <taxon>Acinetobacter Taxon 24</taxon>
    </lineage>
</organism>
<proteinExistence type="predicted"/>
<gene>
    <name evidence="2" type="ORF">HLH15_15030</name>
</gene>
<dbReference type="InterPro" id="IPR008875">
    <property type="entry name" value="TraX"/>
</dbReference>
<comment type="caution">
    <text evidence="2">The sequence shown here is derived from an EMBL/GenBank/DDBJ whole genome shotgun (WGS) entry which is preliminary data.</text>
</comment>
<sequence>MDLVKWIATISMVLDHLWVLFSEYTFVLRGIGRWAFPMFALMIAYNTHNAVQNNKTKTLDDYLKNLILFSFISEIPYQLYNQSDFTTFNIMPTLLLGFVFILLAESKRISAKVSLILLTTLTVFFSKFFMYGTFGVLLIILFYCIFRIQITALQKILIFSSGVCAVIANLESWFEVRGFTQENTYLTVFNFALNSFIASVLMSFLLLKSPLIQLNFKFPPIGKSAYWFYPVHLLVISYFI</sequence>
<keyword evidence="3" id="KW-1185">Reference proteome</keyword>
<feature type="transmembrane region" description="Helical" evidence="1">
    <location>
        <begin position="85"/>
        <end position="104"/>
    </location>
</feature>
<reference evidence="2 3" key="1">
    <citation type="submission" date="2020-04" db="EMBL/GenBank/DDBJ databases">
        <title>Acinetobacter Taxon 24.</title>
        <authorList>
            <person name="Nemec A."/>
            <person name="Radolfova-Krizova L."/>
            <person name="Higgins P.G."/>
            <person name="Spanelova P."/>
        </authorList>
    </citation>
    <scope>NUCLEOTIDE SEQUENCE [LARGE SCALE GENOMIC DNA]</scope>
    <source>
        <strain evidence="2 3">ANC 5084</strain>
    </source>
</reference>
<protein>
    <recommendedName>
        <fullName evidence="4">Conjugal transfer protein TraX</fullName>
    </recommendedName>
</protein>
<keyword evidence="1" id="KW-0472">Membrane</keyword>
<keyword evidence="1" id="KW-1133">Transmembrane helix</keyword>
<name>A0ABX1UZX1_9GAMM</name>
<evidence type="ECO:0000313" key="3">
    <source>
        <dbReference type="Proteomes" id="UP000555322"/>
    </source>
</evidence>
<feature type="transmembrane region" description="Helical" evidence="1">
    <location>
        <begin position="186"/>
        <end position="207"/>
    </location>
</feature>
<accession>A0ABX1UZX1</accession>
<dbReference type="EMBL" id="JABERJ010000046">
    <property type="protein sequence ID" value="NNH27743.1"/>
    <property type="molecule type" value="Genomic_DNA"/>
</dbReference>
<evidence type="ECO:0000313" key="2">
    <source>
        <dbReference type="EMBL" id="NNH27743.1"/>
    </source>
</evidence>
<keyword evidence="1" id="KW-0812">Transmembrane</keyword>
<feature type="transmembrane region" description="Helical" evidence="1">
    <location>
        <begin position="156"/>
        <end position="174"/>
    </location>
</feature>